<sequence>MTSQVMLGSPDARIFKRVRFPKASRPAALRLMNSPHTADMLKPARPLGGILAGYKHLQTNTGVNKSFKPGHILLSSVSYRTETLKITLTSSRSIMGCSRIIDLLLKELVVNRRI</sequence>
<dbReference type="AlphaFoldDB" id="A0A3N0YHS7"/>
<evidence type="ECO:0000313" key="1">
    <source>
        <dbReference type="EMBL" id="ROL45421.1"/>
    </source>
</evidence>
<comment type="caution">
    <text evidence="1">The sequence shown here is derived from an EMBL/GenBank/DDBJ whole genome shotgun (WGS) entry which is preliminary data.</text>
</comment>
<organism evidence="1 2">
    <name type="scientific">Anabarilius grahami</name>
    <name type="common">Kanglang fish</name>
    <name type="synonym">Barilius grahami</name>
    <dbReference type="NCBI Taxonomy" id="495550"/>
    <lineage>
        <taxon>Eukaryota</taxon>
        <taxon>Metazoa</taxon>
        <taxon>Chordata</taxon>
        <taxon>Craniata</taxon>
        <taxon>Vertebrata</taxon>
        <taxon>Euteleostomi</taxon>
        <taxon>Actinopterygii</taxon>
        <taxon>Neopterygii</taxon>
        <taxon>Teleostei</taxon>
        <taxon>Ostariophysi</taxon>
        <taxon>Cypriniformes</taxon>
        <taxon>Xenocyprididae</taxon>
        <taxon>Xenocypridinae</taxon>
        <taxon>Xenocypridinae incertae sedis</taxon>
        <taxon>Anabarilius</taxon>
    </lineage>
</organism>
<keyword evidence="2" id="KW-1185">Reference proteome</keyword>
<dbReference type="Proteomes" id="UP000281406">
    <property type="component" value="Unassembled WGS sequence"/>
</dbReference>
<reference evidence="1 2" key="1">
    <citation type="submission" date="2018-10" db="EMBL/GenBank/DDBJ databases">
        <title>Genome assembly for a Yunnan-Guizhou Plateau 3E fish, Anabarilius grahami (Regan), and its evolutionary and genetic applications.</title>
        <authorList>
            <person name="Jiang W."/>
        </authorList>
    </citation>
    <scope>NUCLEOTIDE SEQUENCE [LARGE SCALE GENOMIC DNA]</scope>
    <source>
        <strain evidence="1">AG-KIZ</strain>
        <tissue evidence="1">Muscle</tissue>
    </source>
</reference>
<proteinExistence type="predicted"/>
<evidence type="ECO:0000313" key="2">
    <source>
        <dbReference type="Proteomes" id="UP000281406"/>
    </source>
</evidence>
<protein>
    <submittedName>
        <fullName evidence="1">Uncharacterized protein</fullName>
    </submittedName>
</protein>
<gene>
    <name evidence="1" type="ORF">DPX16_2346</name>
</gene>
<dbReference type="EMBL" id="RJVU01042591">
    <property type="protein sequence ID" value="ROL45421.1"/>
    <property type="molecule type" value="Genomic_DNA"/>
</dbReference>
<name>A0A3N0YHS7_ANAGA</name>
<accession>A0A3N0YHS7</accession>